<dbReference type="AlphaFoldDB" id="A0A0E2BHL0"/>
<name>A0A0E2BHL0_9LEPT</name>
<dbReference type="InterPro" id="IPR029063">
    <property type="entry name" value="SAM-dependent_MTases_sf"/>
</dbReference>
<dbReference type="PANTHER" id="PTHR43861">
    <property type="entry name" value="TRANS-ACONITATE 2-METHYLTRANSFERASE-RELATED"/>
    <property type="match status" value="1"/>
</dbReference>
<evidence type="ECO:0000313" key="2">
    <source>
        <dbReference type="EMBL" id="EKO34853.1"/>
    </source>
</evidence>
<evidence type="ECO:0000313" key="3">
    <source>
        <dbReference type="Proteomes" id="UP000006329"/>
    </source>
</evidence>
<protein>
    <submittedName>
        <fullName evidence="2">Methionine biosynthesis protein MetW-like protein</fullName>
    </submittedName>
</protein>
<dbReference type="EMBL" id="AHON02000027">
    <property type="protein sequence ID" value="EKO34853.1"/>
    <property type="molecule type" value="Genomic_DNA"/>
</dbReference>
<organism evidence="2 3">
    <name type="scientific">Leptospira santarosai str. MOR084</name>
    <dbReference type="NCBI Taxonomy" id="1049984"/>
    <lineage>
        <taxon>Bacteria</taxon>
        <taxon>Pseudomonadati</taxon>
        <taxon>Spirochaetota</taxon>
        <taxon>Spirochaetia</taxon>
        <taxon>Leptospirales</taxon>
        <taxon>Leptospiraceae</taxon>
        <taxon>Leptospira</taxon>
    </lineage>
</organism>
<dbReference type="InterPro" id="IPR025714">
    <property type="entry name" value="Methyltranfer_dom"/>
</dbReference>
<keyword evidence="3" id="KW-1185">Reference proteome</keyword>
<comment type="caution">
    <text evidence="2">The sequence shown here is derived from an EMBL/GenBank/DDBJ whole genome shotgun (WGS) entry which is preliminary data.</text>
</comment>
<feature type="domain" description="Methyltransferase" evidence="1">
    <location>
        <begin position="45"/>
        <end position="176"/>
    </location>
</feature>
<accession>A0A0E2BHL0</accession>
<dbReference type="CDD" id="cd02440">
    <property type="entry name" value="AdoMet_MTases"/>
    <property type="match status" value="1"/>
</dbReference>
<gene>
    <name evidence="2" type="ORF">LEP1GSC179_1577</name>
</gene>
<dbReference type="SUPFAM" id="SSF53335">
    <property type="entry name" value="S-adenosyl-L-methionine-dependent methyltransferases"/>
    <property type="match status" value="1"/>
</dbReference>
<evidence type="ECO:0000259" key="1">
    <source>
        <dbReference type="Pfam" id="PF13847"/>
    </source>
</evidence>
<dbReference type="PANTHER" id="PTHR43861:SF1">
    <property type="entry name" value="TRANS-ACONITATE 2-METHYLTRANSFERASE"/>
    <property type="match status" value="1"/>
</dbReference>
<dbReference type="Pfam" id="PF13847">
    <property type="entry name" value="Methyltransf_31"/>
    <property type="match status" value="1"/>
</dbReference>
<dbReference type="RefSeq" id="WP_004476581.1">
    <property type="nucleotide sequence ID" value="NZ_AHON02000027.1"/>
</dbReference>
<proteinExistence type="predicted"/>
<sequence length="244" mass="28305">MNQNLKEWWNSASKYGESLFNRTLEKTPEMESAKSLAKILEGAYKKGMKILDVGCGPGHFLVSLRKRIDSGIDYTGYDFTQKYVDMANDYFKGTAKFYQGEVSDIKFEDATYDIVMCNNVLLHLPPNLQKPLSELIRVSKKLTIVRTLFGKGNYIVKDVNYEEEFNEDLESQKYLYYNIYTTEYVTKLLSKIPNISFKIIEDNNFIEFDNRTECGELATRTVGNLQISGNIVFDWRYIIIEKSK</sequence>
<dbReference type="Gene3D" id="3.40.50.150">
    <property type="entry name" value="Vaccinia Virus protein VP39"/>
    <property type="match status" value="1"/>
</dbReference>
<dbReference type="Proteomes" id="UP000006329">
    <property type="component" value="Unassembled WGS sequence"/>
</dbReference>
<reference evidence="2" key="1">
    <citation type="submission" date="2012-10" db="EMBL/GenBank/DDBJ databases">
        <authorList>
            <person name="Harkins D.M."/>
            <person name="Durkin A.S."/>
            <person name="Brinkac L.M."/>
            <person name="Haft D.H."/>
            <person name="Selengut J.D."/>
            <person name="Sanka R."/>
            <person name="DePew J."/>
            <person name="Purushe J."/>
            <person name="Matthias M.A."/>
            <person name="Vinetz J.M."/>
            <person name="Sutton G.G."/>
            <person name="Nierman W.C."/>
            <person name="Fouts D.E."/>
        </authorList>
    </citation>
    <scope>NUCLEOTIDE SEQUENCE [LARGE SCALE GENOMIC DNA]</scope>
    <source>
        <strain evidence="2">MOR084</strain>
    </source>
</reference>